<keyword evidence="2" id="KW-1185">Reference proteome</keyword>
<evidence type="ECO:0000313" key="1">
    <source>
        <dbReference type="EMBL" id="PBK98423.1"/>
    </source>
</evidence>
<accession>A0A2H3ED91</accession>
<dbReference type="AlphaFoldDB" id="A0A2H3ED91"/>
<dbReference type="EMBL" id="KZ293648">
    <property type="protein sequence ID" value="PBK98423.1"/>
    <property type="molecule type" value="Genomic_DNA"/>
</dbReference>
<dbReference type="InParanoid" id="A0A2H3ED91"/>
<organism evidence="1 2">
    <name type="scientific">Armillaria gallica</name>
    <name type="common">Bulbous honey fungus</name>
    <name type="synonym">Armillaria bulbosa</name>
    <dbReference type="NCBI Taxonomy" id="47427"/>
    <lineage>
        <taxon>Eukaryota</taxon>
        <taxon>Fungi</taxon>
        <taxon>Dikarya</taxon>
        <taxon>Basidiomycota</taxon>
        <taxon>Agaricomycotina</taxon>
        <taxon>Agaricomycetes</taxon>
        <taxon>Agaricomycetidae</taxon>
        <taxon>Agaricales</taxon>
        <taxon>Marasmiineae</taxon>
        <taxon>Physalacriaceae</taxon>
        <taxon>Armillaria</taxon>
    </lineage>
</organism>
<protein>
    <submittedName>
        <fullName evidence="1">Uncharacterized protein</fullName>
    </submittedName>
</protein>
<gene>
    <name evidence="1" type="ORF">ARMGADRAFT_575791</name>
</gene>
<reference evidence="2" key="1">
    <citation type="journal article" date="2017" name="Nat. Ecol. Evol.">
        <title>Genome expansion and lineage-specific genetic innovations in the forest pathogenic fungi Armillaria.</title>
        <authorList>
            <person name="Sipos G."/>
            <person name="Prasanna A.N."/>
            <person name="Walter M.C."/>
            <person name="O'Connor E."/>
            <person name="Balint B."/>
            <person name="Krizsan K."/>
            <person name="Kiss B."/>
            <person name="Hess J."/>
            <person name="Varga T."/>
            <person name="Slot J."/>
            <person name="Riley R."/>
            <person name="Boka B."/>
            <person name="Rigling D."/>
            <person name="Barry K."/>
            <person name="Lee J."/>
            <person name="Mihaltcheva S."/>
            <person name="LaButti K."/>
            <person name="Lipzen A."/>
            <person name="Waldron R."/>
            <person name="Moloney N.M."/>
            <person name="Sperisen C."/>
            <person name="Kredics L."/>
            <person name="Vagvoelgyi C."/>
            <person name="Patrignani A."/>
            <person name="Fitzpatrick D."/>
            <person name="Nagy I."/>
            <person name="Doyle S."/>
            <person name="Anderson J.B."/>
            <person name="Grigoriev I.V."/>
            <person name="Gueldener U."/>
            <person name="Muensterkoetter M."/>
            <person name="Nagy L.G."/>
        </authorList>
    </citation>
    <scope>NUCLEOTIDE SEQUENCE [LARGE SCALE GENOMIC DNA]</scope>
    <source>
        <strain evidence="2">Ar21-2</strain>
    </source>
</reference>
<name>A0A2H3ED91_ARMGA</name>
<dbReference type="Proteomes" id="UP000217790">
    <property type="component" value="Unassembled WGS sequence"/>
</dbReference>
<evidence type="ECO:0000313" key="2">
    <source>
        <dbReference type="Proteomes" id="UP000217790"/>
    </source>
</evidence>
<proteinExistence type="predicted"/>
<sequence length="133" mass="14894">MASIQRAQGSENTISTCVPAPAMIHPLVHPHSVFANTKYFDGHGSISRRRNQSLPHLGLFLSCTPFATALRYGDPLARRLRSRFLPPSPPRQPSLMLIRAIPIQHGIVSHRTKHGFLTDCWQWEKTGAVECFV</sequence>